<protein>
    <submittedName>
        <fullName evidence="2">Uncharacterized protein</fullName>
    </submittedName>
</protein>
<sequence length="128" mass="13786">MADPNQPPASDDEQLKTATSSSPRSNGPAISAQSFATDMCVTANVTNTQRDESPHTTFTNMSASTCRITDPRLSDTSAGGSSPQRTAAHARPSRSALPHRHFRFSSPLYQPRPYRKPDDSLDLGSRPG</sequence>
<evidence type="ECO:0000313" key="2">
    <source>
        <dbReference type="EMBL" id="CAJ0574295.1"/>
    </source>
</evidence>
<proteinExistence type="predicted"/>
<reference evidence="2" key="1">
    <citation type="submission" date="2023-06" db="EMBL/GenBank/DDBJ databases">
        <authorList>
            <person name="Delattre M."/>
        </authorList>
    </citation>
    <scope>NUCLEOTIDE SEQUENCE</scope>
    <source>
        <strain evidence="2">AF72</strain>
    </source>
</reference>
<evidence type="ECO:0000313" key="3">
    <source>
        <dbReference type="Proteomes" id="UP001177023"/>
    </source>
</evidence>
<keyword evidence="3" id="KW-1185">Reference proteome</keyword>
<name>A0AA36CU69_9BILA</name>
<feature type="non-terminal residue" evidence="2">
    <location>
        <position position="1"/>
    </location>
</feature>
<feature type="region of interest" description="Disordered" evidence="1">
    <location>
        <begin position="45"/>
        <end position="128"/>
    </location>
</feature>
<dbReference type="AlphaFoldDB" id="A0AA36CU69"/>
<feature type="compositionally biased region" description="Polar residues" evidence="1">
    <location>
        <begin position="74"/>
        <end position="85"/>
    </location>
</feature>
<accession>A0AA36CU69</accession>
<dbReference type="EMBL" id="CATQJA010002629">
    <property type="protein sequence ID" value="CAJ0574295.1"/>
    <property type="molecule type" value="Genomic_DNA"/>
</dbReference>
<feature type="compositionally biased region" description="Polar residues" evidence="1">
    <location>
        <begin position="55"/>
        <end position="67"/>
    </location>
</feature>
<dbReference type="Proteomes" id="UP001177023">
    <property type="component" value="Unassembled WGS sequence"/>
</dbReference>
<gene>
    <name evidence="2" type="ORF">MSPICULIGERA_LOCUS12634</name>
</gene>
<organism evidence="2 3">
    <name type="scientific">Mesorhabditis spiculigera</name>
    <dbReference type="NCBI Taxonomy" id="96644"/>
    <lineage>
        <taxon>Eukaryota</taxon>
        <taxon>Metazoa</taxon>
        <taxon>Ecdysozoa</taxon>
        <taxon>Nematoda</taxon>
        <taxon>Chromadorea</taxon>
        <taxon>Rhabditida</taxon>
        <taxon>Rhabditina</taxon>
        <taxon>Rhabditomorpha</taxon>
        <taxon>Rhabditoidea</taxon>
        <taxon>Rhabditidae</taxon>
        <taxon>Mesorhabditinae</taxon>
        <taxon>Mesorhabditis</taxon>
    </lineage>
</organism>
<evidence type="ECO:0000256" key="1">
    <source>
        <dbReference type="SAM" id="MobiDB-lite"/>
    </source>
</evidence>
<feature type="region of interest" description="Disordered" evidence="1">
    <location>
        <begin position="1"/>
        <end position="33"/>
    </location>
</feature>
<feature type="compositionally biased region" description="Polar residues" evidence="1">
    <location>
        <begin position="16"/>
        <end position="25"/>
    </location>
</feature>
<comment type="caution">
    <text evidence="2">The sequence shown here is derived from an EMBL/GenBank/DDBJ whole genome shotgun (WGS) entry which is preliminary data.</text>
</comment>